<organism evidence="1 2">
    <name type="scientific">Aestuariivirga litoralis</name>
    <dbReference type="NCBI Taxonomy" id="2650924"/>
    <lineage>
        <taxon>Bacteria</taxon>
        <taxon>Pseudomonadati</taxon>
        <taxon>Pseudomonadota</taxon>
        <taxon>Alphaproteobacteria</taxon>
        <taxon>Hyphomicrobiales</taxon>
        <taxon>Aestuariivirgaceae</taxon>
        <taxon>Aestuariivirga</taxon>
    </lineage>
</organism>
<dbReference type="Proteomes" id="UP000248795">
    <property type="component" value="Unassembled WGS sequence"/>
</dbReference>
<dbReference type="AlphaFoldDB" id="A0A2W2BQ13"/>
<protein>
    <recommendedName>
        <fullName evidence="3">DUF3445 domain-containing protein</fullName>
    </recommendedName>
</protein>
<proteinExistence type="predicted"/>
<evidence type="ECO:0000313" key="2">
    <source>
        <dbReference type="Proteomes" id="UP000248795"/>
    </source>
</evidence>
<sequence length="306" mass="33449">MSMAPRHRPFLTAGAAFEIGLKPMEMAQWLDVGPDHAVFMAAKRARLSGCPPLYYRTLERSRPAQVELLRLVAANLLAHHADAFAGSEALLQDLIDGSSHDLTSPQREPLASLGDMVEEDFVLFGHEAGGDVVIAASNAYTSSGRIVSCVGRDMRFAHEPVPRLNEELGARIDRVIGNVQAGKPVVRFNWFVTPIASRLFPEASHHANVAAGEAVARDLAADHGQAGELLWLRVERQTFLRLPETGALAFGIHTYSDPLSSIAAERDSLLALQRLLESYSEARLAYGGMLATRRPILRWIAERLSA</sequence>
<reference evidence="2" key="1">
    <citation type="submission" date="2018-06" db="EMBL/GenBank/DDBJ databases">
        <title>Aestuariibacter litoralis strain KCTC 52945T.</title>
        <authorList>
            <person name="Li X."/>
            <person name="Salam N."/>
            <person name="Li J.-L."/>
            <person name="Chen Y.-M."/>
            <person name="Yang Z.-W."/>
            <person name="Zhang L.-Y."/>
            <person name="Han M.-X."/>
            <person name="Xiao M."/>
            <person name="Li W.-J."/>
        </authorList>
    </citation>
    <scope>NUCLEOTIDE SEQUENCE [LARGE SCALE GENOMIC DNA]</scope>
    <source>
        <strain evidence="2">KCTC 52945</strain>
    </source>
</reference>
<keyword evidence="2" id="KW-1185">Reference proteome</keyword>
<comment type="caution">
    <text evidence="1">The sequence shown here is derived from an EMBL/GenBank/DDBJ whole genome shotgun (WGS) entry which is preliminary data.</text>
</comment>
<dbReference type="InterPro" id="IPR021848">
    <property type="entry name" value="HODM_asu-like"/>
</dbReference>
<dbReference type="Pfam" id="PF11927">
    <property type="entry name" value="HODM_asu-like"/>
    <property type="match status" value="1"/>
</dbReference>
<accession>A0A2W2BQ13</accession>
<evidence type="ECO:0008006" key="3">
    <source>
        <dbReference type="Google" id="ProtNLM"/>
    </source>
</evidence>
<name>A0A2W2BQ13_9HYPH</name>
<evidence type="ECO:0000313" key="1">
    <source>
        <dbReference type="EMBL" id="PZF75486.1"/>
    </source>
</evidence>
<gene>
    <name evidence="1" type="ORF">DK847_18400</name>
</gene>
<dbReference type="EMBL" id="QKVK01000010">
    <property type="protein sequence ID" value="PZF75486.1"/>
    <property type="molecule type" value="Genomic_DNA"/>
</dbReference>
<dbReference type="RefSeq" id="WP_111200006.1">
    <property type="nucleotide sequence ID" value="NZ_QKVK01000010.1"/>
</dbReference>